<evidence type="ECO:0000313" key="1">
    <source>
        <dbReference type="EMBL" id="MCE0482400.1"/>
    </source>
</evidence>
<evidence type="ECO:0000313" key="2">
    <source>
        <dbReference type="Proteomes" id="UP000823775"/>
    </source>
</evidence>
<reference evidence="1 2" key="1">
    <citation type="journal article" date="2021" name="BMC Genomics">
        <title>Datura genome reveals duplications of psychoactive alkaloid biosynthetic genes and high mutation rate following tissue culture.</title>
        <authorList>
            <person name="Rajewski A."/>
            <person name="Carter-House D."/>
            <person name="Stajich J."/>
            <person name="Litt A."/>
        </authorList>
    </citation>
    <scope>NUCLEOTIDE SEQUENCE [LARGE SCALE GENOMIC DNA]</scope>
    <source>
        <strain evidence="1">AR-01</strain>
    </source>
</reference>
<comment type="caution">
    <text evidence="1">The sequence shown here is derived from an EMBL/GenBank/DDBJ whole genome shotgun (WGS) entry which is preliminary data.</text>
</comment>
<feature type="non-terminal residue" evidence="1">
    <location>
        <position position="110"/>
    </location>
</feature>
<protein>
    <submittedName>
        <fullName evidence="1">Uncharacterized protein</fullName>
    </submittedName>
</protein>
<sequence>MLKDIEINMPSYPVKEISSSYDNQTLARMVYVFVEGKWHKKAYFKHKNKPIIENYPSITNSDDALMISIENLLKEALEVKVSLGVVMDNLHKIQDFLALVVLVIRYSGEK</sequence>
<dbReference type="Proteomes" id="UP000823775">
    <property type="component" value="Unassembled WGS sequence"/>
</dbReference>
<proteinExistence type="predicted"/>
<accession>A0ABS8VQ04</accession>
<name>A0ABS8VQ04_DATST</name>
<organism evidence="1 2">
    <name type="scientific">Datura stramonium</name>
    <name type="common">Jimsonweed</name>
    <name type="synonym">Common thornapple</name>
    <dbReference type="NCBI Taxonomy" id="4076"/>
    <lineage>
        <taxon>Eukaryota</taxon>
        <taxon>Viridiplantae</taxon>
        <taxon>Streptophyta</taxon>
        <taxon>Embryophyta</taxon>
        <taxon>Tracheophyta</taxon>
        <taxon>Spermatophyta</taxon>
        <taxon>Magnoliopsida</taxon>
        <taxon>eudicotyledons</taxon>
        <taxon>Gunneridae</taxon>
        <taxon>Pentapetalae</taxon>
        <taxon>asterids</taxon>
        <taxon>lamiids</taxon>
        <taxon>Solanales</taxon>
        <taxon>Solanaceae</taxon>
        <taxon>Solanoideae</taxon>
        <taxon>Datureae</taxon>
        <taxon>Datura</taxon>
    </lineage>
</organism>
<keyword evidence="2" id="KW-1185">Reference proteome</keyword>
<dbReference type="EMBL" id="JACEIK010005904">
    <property type="protein sequence ID" value="MCE0482400.1"/>
    <property type="molecule type" value="Genomic_DNA"/>
</dbReference>
<gene>
    <name evidence="1" type="ORF">HAX54_041151</name>
</gene>